<evidence type="ECO:0000256" key="1">
    <source>
        <dbReference type="SAM" id="MobiDB-lite"/>
    </source>
</evidence>
<reference evidence="2 3" key="1">
    <citation type="submission" date="2016-04" db="EMBL/GenBank/DDBJ databases">
        <title>A degradative enzymes factory behind the ericoid mycorrhizal symbiosis.</title>
        <authorList>
            <consortium name="DOE Joint Genome Institute"/>
            <person name="Martino E."/>
            <person name="Morin E."/>
            <person name="Grelet G."/>
            <person name="Kuo A."/>
            <person name="Kohler A."/>
            <person name="Daghino S."/>
            <person name="Barry K."/>
            <person name="Choi C."/>
            <person name="Cichocki N."/>
            <person name="Clum A."/>
            <person name="Copeland A."/>
            <person name="Hainaut M."/>
            <person name="Haridas S."/>
            <person name="Labutti K."/>
            <person name="Lindquist E."/>
            <person name="Lipzen A."/>
            <person name="Khouja H.-R."/>
            <person name="Murat C."/>
            <person name="Ohm R."/>
            <person name="Olson A."/>
            <person name="Spatafora J."/>
            <person name="Veneault-Fourrey C."/>
            <person name="Henrissat B."/>
            <person name="Grigoriev I."/>
            <person name="Martin F."/>
            <person name="Perotto S."/>
        </authorList>
    </citation>
    <scope>NUCLEOTIDE SEQUENCE [LARGE SCALE GENOMIC DNA]</scope>
    <source>
        <strain evidence="2 3">E</strain>
    </source>
</reference>
<organism evidence="2 3">
    <name type="scientific">Hyaloscypha bicolor E</name>
    <dbReference type="NCBI Taxonomy" id="1095630"/>
    <lineage>
        <taxon>Eukaryota</taxon>
        <taxon>Fungi</taxon>
        <taxon>Dikarya</taxon>
        <taxon>Ascomycota</taxon>
        <taxon>Pezizomycotina</taxon>
        <taxon>Leotiomycetes</taxon>
        <taxon>Helotiales</taxon>
        <taxon>Hyaloscyphaceae</taxon>
        <taxon>Hyaloscypha</taxon>
        <taxon>Hyaloscypha bicolor</taxon>
    </lineage>
</organism>
<sequence>MPLLHEIPGVRLPVPSIITYVPRSRKSNLHPSDPQPPLVGIGPPNSRKGDIIVQFMDCDVAAVIRSTEPPAAESTCDGTSGSTCANGSKYYEVVGRALLLTGSKNANAAPSVESKVQPRFPSPRHTARDNVPDQLSCYLDVETLWALTR</sequence>
<dbReference type="RefSeq" id="XP_024744564.1">
    <property type="nucleotide sequence ID" value="XM_024879017.1"/>
</dbReference>
<accession>A0A2J6TXA9</accession>
<dbReference type="Proteomes" id="UP000235371">
    <property type="component" value="Unassembled WGS sequence"/>
</dbReference>
<feature type="region of interest" description="Disordered" evidence="1">
    <location>
        <begin position="25"/>
        <end position="44"/>
    </location>
</feature>
<proteinExistence type="predicted"/>
<dbReference type="EMBL" id="KZ613740">
    <property type="protein sequence ID" value="PMD67660.1"/>
    <property type="molecule type" value="Genomic_DNA"/>
</dbReference>
<protein>
    <submittedName>
        <fullName evidence="2">Uncharacterized protein</fullName>
    </submittedName>
</protein>
<name>A0A2J6TXA9_9HELO</name>
<feature type="region of interest" description="Disordered" evidence="1">
    <location>
        <begin position="109"/>
        <end position="128"/>
    </location>
</feature>
<evidence type="ECO:0000313" key="3">
    <source>
        <dbReference type="Proteomes" id="UP000235371"/>
    </source>
</evidence>
<gene>
    <name evidence="2" type="ORF">K444DRAFT_606565</name>
</gene>
<dbReference type="InParanoid" id="A0A2J6TXA9"/>
<dbReference type="AlphaFoldDB" id="A0A2J6TXA9"/>
<dbReference type="GeneID" id="36587094"/>
<keyword evidence="3" id="KW-1185">Reference proteome</keyword>
<evidence type="ECO:0000313" key="2">
    <source>
        <dbReference type="EMBL" id="PMD67660.1"/>
    </source>
</evidence>